<reference evidence="2 3" key="1">
    <citation type="submission" date="2015-08" db="EMBL/GenBank/DDBJ databases">
        <title>Next Generation Sequencing and Analysis of the Genome of Puccinia sorghi L Schw, the Causal Agent of Maize Common Rust.</title>
        <authorList>
            <person name="Rochi L."/>
            <person name="Burguener G."/>
            <person name="Darino M."/>
            <person name="Turjanski A."/>
            <person name="Kreff E."/>
            <person name="Dieguez M.J."/>
            <person name="Sacco F."/>
        </authorList>
    </citation>
    <scope>NUCLEOTIDE SEQUENCE [LARGE SCALE GENOMIC DNA]</scope>
    <source>
        <strain evidence="2 3">RO10H11247</strain>
    </source>
</reference>
<dbReference type="EMBL" id="LAVV01012573">
    <property type="protein sequence ID" value="KNZ46554.1"/>
    <property type="molecule type" value="Genomic_DNA"/>
</dbReference>
<keyword evidence="3" id="KW-1185">Reference proteome</keyword>
<dbReference type="Proteomes" id="UP000037035">
    <property type="component" value="Unassembled WGS sequence"/>
</dbReference>
<feature type="signal peptide" evidence="1">
    <location>
        <begin position="1"/>
        <end position="19"/>
    </location>
</feature>
<name>A0A0L6UDB5_9BASI</name>
<proteinExistence type="predicted"/>
<sequence length="123" mass="13841">WRFFGGRRLLAALTASVRRVATFGGRTSNSWGSRTQPPIFISHYKISLTHPCIIFNTQTFAFHYHSSTEVLVMCTFRAKRLLVPVGSCSTPISEEVIQPNEKSIMKIRAFVVTNRGTVPQLRG</sequence>
<feature type="non-terminal residue" evidence="2">
    <location>
        <position position="1"/>
    </location>
</feature>
<evidence type="ECO:0000256" key="1">
    <source>
        <dbReference type="SAM" id="SignalP"/>
    </source>
</evidence>
<dbReference type="VEuPathDB" id="FungiDB:VP01_7170g1"/>
<evidence type="ECO:0000313" key="3">
    <source>
        <dbReference type="Proteomes" id="UP000037035"/>
    </source>
</evidence>
<dbReference type="AlphaFoldDB" id="A0A0L6UDB5"/>
<protein>
    <submittedName>
        <fullName evidence="2">Uncharacterized protein</fullName>
    </submittedName>
</protein>
<comment type="caution">
    <text evidence="2">The sequence shown here is derived from an EMBL/GenBank/DDBJ whole genome shotgun (WGS) entry which is preliminary data.</text>
</comment>
<evidence type="ECO:0000313" key="2">
    <source>
        <dbReference type="EMBL" id="KNZ46554.1"/>
    </source>
</evidence>
<gene>
    <name evidence="2" type="ORF">VP01_7170g1</name>
</gene>
<feature type="chain" id="PRO_5005567404" evidence="1">
    <location>
        <begin position="20"/>
        <end position="123"/>
    </location>
</feature>
<accession>A0A0L6UDB5</accession>
<keyword evidence="1" id="KW-0732">Signal</keyword>
<organism evidence="2 3">
    <name type="scientific">Puccinia sorghi</name>
    <dbReference type="NCBI Taxonomy" id="27349"/>
    <lineage>
        <taxon>Eukaryota</taxon>
        <taxon>Fungi</taxon>
        <taxon>Dikarya</taxon>
        <taxon>Basidiomycota</taxon>
        <taxon>Pucciniomycotina</taxon>
        <taxon>Pucciniomycetes</taxon>
        <taxon>Pucciniales</taxon>
        <taxon>Pucciniaceae</taxon>
        <taxon>Puccinia</taxon>
    </lineage>
</organism>